<keyword evidence="1" id="KW-0812">Transmembrane</keyword>
<dbReference type="EMBL" id="JAIWYP010000005">
    <property type="protein sequence ID" value="KAH3819581.1"/>
    <property type="molecule type" value="Genomic_DNA"/>
</dbReference>
<gene>
    <name evidence="2" type="ORF">DPMN_121320</name>
</gene>
<dbReference type="AlphaFoldDB" id="A0A9D4GQB2"/>
<protein>
    <submittedName>
        <fullName evidence="2">Uncharacterized protein</fullName>
    </submittedName>
</protein>
<accession>A0A9D4GQB2</accession>
<feature type="transmembrane region" description="Helical" evidence="1">
    <location>
        <begin position="7"/>
        <end position="27"/>
    </location>
</feature>
<comment type="caution">
    <text evidence="2">The sequence shown here is derived from an EMBL/GenBank/DDBJ whole genome shotgun (WGS) entry which is preliminary data.</text>
</comment>
<reference evidence="2" key="2">
    <citation type="submission" date="2020-11" db="EMBL/GenBank/DDBJ databases">
        <authorList>
            <person name="McCartney M.A."/>
            <person name="Auch B."/>
            <person name="Kono T."/>
            <person name="Mallez S."/>
            <person name="Becker A."/>
            <person name="Gohl D.M."/>
            <person name="Silverstein K.A.T."/>
            <person name="Koren S."/>
            <person name="Bechman K.B."/>
            <person name="Herman A."/>
            <person name="Abrahante J.E."/>
            <person name="Garbe J."/>
        </authorList>
    </citation>
    <scope>NUCLEOTIDE SEQUENCE</scope>
    <source>
        <strain evidence="2">Duluth1</strain>
        <tissue evidence="2">Whole animal</tissue>
    </source>
</reference>
<proteinExistence type="predicted"/>
<sequence length="50" mass="5308">MLQVLDILGWIEGVLGLLLVCTMLNVAKRPVGIAASILLGISGTKRNMTD</sequence>
<reference evidence="2" key="1">
    <citation type="journal article" date="2019" name="bioRxiv">
        <title>The Genome of the Zebra Mussel, Dreissena polymorpha: A Resource for Invasive Species Research.</title>
        <authorList>
            <person name="McCartney M.A."/>
            <person name="Auch B."/>
            <person name="Kono T."/>
            <person name="Mallez S."/>
            <person name="Zhang Y."/>
            <person name="Obille A."/>
            <person name="Becker A."/>
            <person name="Abrahante J.E."/>
            <person name="Garbe J."/>
            <person name="Badalamenti J.P."/>
            <person name="Herman A."/>
            <person name="Mangelson H."/>
            <person name="Liachko I."/>
            <person name="Sullivan S."/>
            <person name="Sone E.D."/>
            <person name="Koren S."/>
            <person name="Silverstein K.A.T."/>
            <person name="Beckman K.B."/>
            <person name="Gohl D.M."/>
        </authorList>
    </citation>
    <scope>NUCLEOTIDE SEQUENCE</scope>
    <source>
        <strain evidence="2">Duluth1</strain>
        <tissue evidence="2">Whole animal</tissue>
    </source>
</reference>
<keyword evidence="1" id="KW-1133">Transmembrane helix</keyword>
<organism evidence="2 3">
    <name type="scientific">Dreissena polymorpha</name>
    <name type="common">Zebra mussel</name>
    <name type="synonym">Mytilus polymorpha</name>
    <dbReference type="NCBI Taxonomy" id="45954"/>
    <lineage>
        <taxon>Eukaryota</taxon>
        <taxon>Metazoa</taxon>
        <taxon>Spiralia</taxon>
        <taxon>Lophotrochozoa</taxon>
        <taxon>Mollusca</taxon>
        <taxon>Bivalvia</taxon>
        <taxon>Autobranchia</taxon>
        <taxon>Heteroconchia</taxon>
        <taxon>Euheterodonta</taxon>
        <taxon>Imparidentia</taxon>
        <taxon>Neoheterodontei</taxon>
        <taxon>Myida</taxon>
        <taxon>Dreissenoidea</taxon>
        <taxon>Dreissenidae</taxon>
        <taxon>Dreissena</taxon>
    </lineage>
</organism>
<evidence type="ECO:0000313" key="2">
    <source>
        <dbReference type="EMBL" id="KAH3819581.1"/>
    </source>
</evidence>
<keyword evidence="3" id="KW-1185">Reference proteome</keyword>
<evidence type="ECO:0000313" key="3">
    <source>
        <dbReference type="Proteomes" id="UP000828390"/>
    </source>
</evidence>
<dbReference type="Proteomes" id="UP000828390">
    <property type="component" value="Unassembled WGS sequence"/>
</dbReference>
<name>A0A9D4GQB2_DREPO</name>
<keyword evidence="1" id="KW-0472">Membrane</keyword>
<evidence type="ECO:0000256" key="1">
    <source>
        <dbReference type="SAM" id="Phobius"/>
    </source>
</evidence>